<feature type="compositionally biased region" description="Polar residues" evidence="1">
    <location>
        <begin position="92"/>
        <end position="105"/>
    </location>
</feature>
<feature type="compositionally biased region" description="Low complexity" evidence="1">
    <location>
        <begin position="106"/>
        <end position="128"/>
    </location>
</feature>
<name>A0A829MBG4_9MYCO</name>
<accession>A0A829MBG4</accession>
<dbReference type="EMBL" id="AYTF01000002">
    <property type="protein sequence ID" value="ESV61592.1"/>
    <property type="molecule type" value="Genomic_DNA"/>
</dbReference>
<sequence>MIMSDLWRMSTGLRRASAVVAGVALAFGGAKVTSDHTVPGSGFSTLQTAAADPTGPTGGPGGGPGGMNGSQFQPPGLPPQMPDYQGGINQPPLDQNSGISIYNTGSPGAQQVPSQQGAQQSQQGQQPAHGTQIPDYQTATPYTQGPGTENPDYQAPQQNSPQQDHQQNNAPTQTQQPSQKDQQDRELQQQCQQQAQYYGLAEQMASFIASAMGGAGSLFGQPSRQWGPAFECSCAPEQGGPHKQSPGDDETSQPCVPTDGIPKRIVGADYTYNLATQQLSWLGTFPGLMPFSGTVSVAPGASVFIPGNAQWTSATLTICQAPSEGPSGRNPAQDKLLTKGDIKKLEDAGFDVHELKGGKNASKFDLYKDREGNIYVKPKGGRGEGDPLGININDI</sequence>
<feature type="compositionally biased region" description="Low complexity" evidence="1">
    <location>
        <begin position="154"/>
        <end position="180"/>
    </location>
</feature>
<evidence type="ECO:0000259" key="2">
    <source>
        <dbReference type="Pfam" id="PF15533"/>
    </source>
</evidence>
<feature type="region of interest" description="Disordered" evidence="1">
    <location>
        <begin position="230"/>
        <end position="259"/>
    </location>
</feature>
<feature type="domain" description="Bacterial toxin 33" evidence="2">
    <location>
        <begin position="330"/>
        <end position="393"/>
    </location>
</feature>
<gene>
    <name evidence="3" type="ORF">L833_3987</name>
</gene>
<feature type="compositionally biased region" description="Polar residues" evidence="1">
    <location>
        <begin position="134"/>
        <end position="147"/>
    </location>
</feature>
<feature type="region of interest" description="Disordered" evidence="1">
    <location>
        <begin position="32"/>
        <end position="190"/>
    </location>
</feature>
<evidence type="ECO:0000313" key="3">
    <source>
        <dbReference type="EMBL" id="ESV61592.1"/>
    </source>
</evidence>
<feature type="compositionally biased region" description="Gly residues" evidence="1">
    <location>
        <begin position="56"/>
        <end position="68"/>
    </location>
</feature>
<protein>
    <recommendedName>
        <fullName evidence="2">Bacterial toxin 33 domain-containing protein</fullName>
    </recommendedName>
</protein>
<dbReference type="Proteomes" id="UP000018502">
    <property type="component" value="Unassembled WGS sequence"/>
</dbReference>
<comment type="caution">
    <text evidence="3">The sequence shown here is derived from an EMBL/GenBank/DDBJ whole genome shotgun (WGS) entry which is preliminary data.</text>
</comment>
<reference evidence="3 4" key="1">
    <citation type="journal article" date="2014" name="Emerg. Infect. Dis.">
        <title>High-level Relatedness among Mycobacterium abscessus subsp. massiliense Strains from Widely Separated Outbreaks.</title>
        <authorList>
            <person name="Tettelin H."/>
            <person name="Davidson R.M."/>
            <person name="Agrawal S."/>
            <person name="Aitken M.L."/>
            <person name="Shallom S."/>
            <person name="Hasan N.A."/>
            <person name="Strong M."/>
            <person name="Nogueira de Moura V.C."/>
            <person name="De Groote M.A."/>
            <person name="Duarte R.S."/>
            <person name="Hine E."/>
            <person name="Parankush S."/>
            <person name="Su Q."/>
            <person name="Daugherty S.C."/>
            <person name="Fraser C.M."/>
            <person name="Brown-Elliott B.A."/>
            <person name="Wallace R.J.Jr."/>
            <person name="Holland S.M."/>
            <person name="Sampaio E.P."/>
            <person name="Olivier K.N."/>
            <person name="Jackson M."/>
            <person name="Zelazny A.M."/>
        </authorList>
    </citation>
    <scope>NUCLEOTIDE SEQUENCE [LARGE SCALE GENOMIC DNA]</scope>
    <source>
        <strain evidence="3 4">MAB_091912_2446</strain>
    </source>
</reference>
<organism evidence="3 4">
    <name type="scientific">Mycobacteroides abscessus MAB_091912_2446</name>
    <dbReference type="NCBI Taxonomy" id="1335414"/>
    <lineage>
        <taxon>Bacteria</taxon>
        <taxon>Bacillati</taxon>
        <taxon>Actinomycetota</taxon>
        <taxon>Actinomycetes</taxon>
        <taxon>Mycobacteriales</taxon>
        <taxon>Mycobacteriaceae</taxon>
        <taxon>Mycobacteroides</taxon>
        <taxon>Mycobacteroides abscessus</taxon>
    </lineage>
</organism>
<evidence type="ECO:0000256" key="1">
    <source>
        <dbReference type="SAM" id="MobiDB-lite"/>
    </source>
</evidence>
<dbReference type="InterPro" id="IPR029110">
    <property type="entry name" value="Ntox33"/>
</dbReference>
<dbReference type="AlphaFoldDB" id="A0A829MBG4"/>
<evidence type="ECO:0000313" key="4">
    <source>
        <dbReference type="Proteomes" id="UP000018502"/>
    </source>
</evidence>
<proteinExistence type="predicted"/>
<dbReference type="Pfam" id="PF15533">
    <property type="entry name" value="Ntox33"/>
    <property type="match status" value="1"/>
</dbReference>